<dbReference type="RefSeq" id="XP_033598581.1">
    <property type="nucleotide sequence ID" value="XM_033747285.1"/>
</dbReference>
<keyword evidence="1" id="KW-0732">Signal</keyword>
<reference evidence="2" key="1">
    <citation type="journal article" date="2020" name="Stud. Mycol.">
        <title>101 Dothideomycetes genomes: a test case for predicting lifestyles and emergence of pathogens.</title>
        <authorList>
            <person name="Haridas S."/>
            <person name="Albert R."/>
            <person name="Binder M."/>
            <person name="Bloem J."/>
            <person name="Labutti K."/>
            <person name="Salamov A."/>
            <person name="Andreopoulos B."/>
            <person name="Baker S."/>
            <person name="Barry K."/>
            <person name="Bills G."/>
            <person name="Bluhm B."/>
            <person name="Cannon C."/>
            <person name="Castanera R."/>
            <person name="Culley D."/>
            <person name="Daum C."/>
            <person name="Ezra D."/>
            <person name="Gonzalez J."/>
            <person name="Henrissat B."/>
            <person name="Kuo A."/>
            <person name="Liang C."/>
            <person name="Lipzen A."/>
            <person name="Lutzoni F."/>
            <person name="Magnuson J."/>
            <person name="Mondo S."/>
            <person name="Nolan M."/>
            <person name="Ohm R."/>
            <person name="Pangilinan J."/>
            <person name="Park H.-J."/>
            <person name="Ramirez L."/>
            <person name="Alfaro M."/>
            <person name="Sun H."/>
            <person name="Tritt A."/>
            <person name="Yoshinaga Y."/>
            <person name="Zwiers L.-H."/>
            <person name="Turgeon B."/>
            <person name="Goodwin S."/>
            <person name="Spatafora J."/>
            <person name="Crous P."/>
            <person name="Grigoriev I."/>
        </authorList>
    </citation>
    <scope>NUCLEOTIDE SEQUENCE</scope>
    <source>
        <strain evidence="2">CBS 121739</strain>
    </source>
</reference>
<accession>A0A6A6W2F3</accession>
<evidence type="ECO:0000313" key="3">
    <source>
        <dbReference type="Proteomes" id="UP000799437"/>
    </source>
</evidence>
<feature type="chain" id="PRO_5025643000" description="Hydrophobic surface binding protein A" evidence="1">
    <location>
        <begin position="16"/>
        <end position="169"/>
    </location>
</feature>
<evidence type="ECO:0000313" key="2">
    <source>
        <dbReference type="EMBL" id="KAF2756130.1"/>
    </source>
</evidence>
<sequence length="169" mass="18424">MQLFRALLLSASVSALSTRLENRIGASEFITDLETYYIRAFTLDLSLDLLNGTDGGAARVTDAMLGLKEARQKLEVDANLMTPLSGADSRAVTKELVSHDSIDTSYIGKKDDLNRAISEDKTTEFLYSIRTTVKNLLPVIQSKVDPADGIAVSLMEQDLIAKIQSAIDV</sequence>
<organism evidence="2 3">
    <name type="scientific">Pseudovirgaria hyperparasitica</name>
    <dbReference type="NCBI Taxonomy" id="470096"/>
    <lineage>
        <taxon>Eukaryota</taxon>
        <taxon>Fungi</taxon>
        <taxon>Dikarya</taxon>
        <taxon>Ascomycota</taxon>
        <taxon>Pezizomycotina</taxon>
        <taxon>Dothideomycetes</taxon>
        <taxon>Dothideomycetes incertae sedis</taxon>
        <taxon>Acrospermales</taxon>
        <taxon>Acrospermaceae</taxon>
        <taxon>Pseudovirgaria</taxon>
    </lineage>
</organism>
<dbReference type="EMBL" id="ML996576">
    <property type="protein sequence ID" value="KAF2756130.1"/>
    <property type="molecule type" value="Genomic_DNA"/>
</dbReference>
<feature type="signal peptide" evidence="1">
    <location>
        <begin position="1"/>
        <end position="15"/>
    </location>
</feature>
<evidence type="ECO:0008006" key="4">
    <source>
        <dbReference type="Google" id="ProtNLM"/>
    </source>
</evidence>
<name>A0A6A6W2F3_9PEZI</name>
<dbReference type="Proteomes" id="UP000799437">
    <property type="component" value="Unassembled WGS sequence"/>
</dbReference>
<keyword evidence="3" id="KW-1185">Reference proteome</keyword>
<evidence type="ECO:0000256" key="1">
    <source>
        <dbReference type="SAM" id="SignalP"/>
    </source>
</evidence>
<gene>
    <name evidence="2" type="ORF">EJ05DRAFT_502596</name>
</gene>
<dbReference type="GeneID" id="54488339"/>
<protein>
    <recommendedName>
        <fullName evidence="4">Hydrophobic surface binding protein A</fullName>
    </recommendedName>
</protein>
<dbReference type="AlphaFoldDB" id="A0A6A6W2F3"/>
<proteinExistence type="predicted"/>